<evidence type="ECO:0000256" key="1">
    <source>
        <dbReference type="ARBA" id="ARBA00001933"/>
    </source>
</evidence>
<dbReference type="InParanoid" id="A0LUT7"/>
<dbReference type="InterPro" id="IPR015424">
    <property type="entry name" value="PyrdxlP-dep_Trfase"/>
</dbReference>
<proteinExistence type="inferred from homology"/>
<feature type="compositionally biased region" description="Basic and acidic residues" evidence="5">
    <location>
        <begin position="1"/>
        <end position="14"/>
    </location>
</feature>
<dbReference type="InterPro" id="IPR015422">
    <property type="entry name" value="PyrdxlP-dep_Trfase_small"/>
</dbReference>
<dbReference type="HOGENOM" id="CLU_018986_2_2_11"/>
<accession>A0LUT7</accession>
<dbReference type="EMBL" id="CP000481">
    <property type="protein sequence ID" value="ABK53197.1"/>
    <property type="molecule type" value="Genomic_DNA"/>
</dbReference>
<dbReference type="RefSeq" id="WP_011720260.1">
    <property type="nucleotide sequence ID" value="NC_008578.1"/>
</dbReference>
<dbReference type="GO" id="GO:0019343">
    <property type="term" value="P:cysteine biosynthetic process via cystathionine"/>
    <property type="evidence" value="ECO:0007669"/>
    <property type="project" value="TreeGrafter"/>
</dbReference>
<dbReference type="NCBIfam" id="NF005758">
    <property type="entry name" value="PRK07582.1"/>
    <property type="match status" value="1"/>
</dbReference>
<reference evidence="6 7" key="1">
    <citation type="journal article" date="2009" name="Genome Res.">
        <title>Complete genome of the cellulolytic thermophile Acidothermus cellulolyticus 11B provides insights into its ecophysiological and evolutionary adaptations.</title>
        <authorList>
            <person name="Barabote R.D."/>
            <person name="Xie G."/>
            <person name="Leu D.H."/>
            <person name="Normand P."/>
            <person name="Necsulea A."/>
            <person name="Daubin V."/>
            <person name="Medigue C."/>
            <person name="Adney W.S."/>
            <person name="Xu X.C."/>
            <person name="Lapidus A."/>
            <person name="Parales R.E."/>
            <person name="Detter C."/>
            <person name="Pujic P."/>
            <person name="Bruce D."/>
            <person name="Lavire C."/>
            <person name="Challacombe J.F."/>
            <person name="Brettin T.S."/>
            <person name="Berry A.M."/>
        </authorList>
    </citation>
    <scope>NUCLEOTIDE SEQUENCE [LARGE SCALE GENOMIC DNA]</scope>
    <source>
        <strain evidence="7">ATCC 43068 / DSM 8971 / 11B</strain>
    </source>
</reference>
<keyword evidence="7" id="KW-1185">Reference proteome</keyword>
<dbReference type="AlphaFoldDB" id="A0LUT7"/>
<evidence type="ECO:0000313" key="7">
    <source>
        <dbReference type="Proteomes" id="UP000008221"/>
    </source>
</evidence>
<dbReference type="GO" id="GO:0019346">
    <property type="term" value="P:transsulfuration"/>
    <property type="evidence" value="ECO:0007669"/>
    <property type="project" value="InterPro"/>
</dbReference>
<comment type="cofactor">
    <cofactor evidence="1 4">
        <name>pyridoxal 5'-phosphate</name>
        <dbReference type="ChEBI" id="CHEBI:597326"/>
    </cofactor>
</comment>
<dbReference type="STRING" id="351607.Acel_1425"/>
<dbReference type="GO" id="GO:0005737">
    <property type="term" value="C:cytoplasm"/>
    <property type="evidence" value="ECO:0007669"/>
    <property type="project" value="TreeGrafter"/>
</dbReference>
<dbReference type="GO" id="GO:0004123">
    <property type="term" value="F:cystathionine gamma-lyase activity"/>
    <property type="evidence" value="ECO:0007669"/>
    <property type="project" value="TreeGrafter"/>
</dbReference>
<gene>
    <name evidence="6" type="ordered locus">Acel_1425</name>
</gene>
<feature type="region of interest" description="Disordered" evidence="5">
    <location>
        <begin position="1"/>
        <end position="51"/>
    </location>
</feature>
<keyword evidence="2 3" id="KW-0663">Pyridoxal phosphate</keyword>
<sequence length="400" mass="42221">MNDAGTPRHPEQSDPRCQSAEPADTGRSGATPIVSGDGTRVLTAGGMPGGQGTPLVPSPVFASTYVLHGEPAGPYQYGRLTNPTWTAWEAALADLEGGPAIAFASGIAAVTAVLATTLRPGDTMLMASDCYYATRRLAEEFLSDFGVVTRWAPTGPEMAAQVAGARLVWIESPSNPGLDVCDIAELARRCRDEGALLAVDNTTATPLGQQPLLLGADFSVASDTKAMTGHSDIVLGHVACRTGELAERIRGWRNSTGAIPGPFETWLAHRSLATLDLRLARQADNARELAAMLAAHPAVRRVRYPWLPSDPAYPLAVRQMRRPGGLVSFELAGAAEAEAFLGALRLVTVATSFGGVHSTAERRARWGGDDVPPGFIRFSCGCEDAADLLADVEQALARLR</sequence>
<dbReference type="PANTHER" id="PTHR11808">
    <property type="entry name" value="TRANS-SULFURATION ENZYME FAMILY MEMBER"/>
    <property type="match status" value="1"/>
</dbReference>
<dbReference type="SUPFAM" id="SSF53383">
    <property type="entry name" value="PLP-dependent transferases"/>
    <property type="match status" value="1"/>
</dbReference>
<dbReference type="Gene3D" id="3.90.1150.10">
    <property type="entry name" value="Aspartate Aminotransferase, domain 1"/>
    <property type="match status" value="1"/>
</dbReference>
<dbReference type="InterPro" id="IPR000277">
    <property type="entry name" value="Cys/Met-Metab_PyrdxlP-dep_enz"/>
</dbReference>
<dbReference type="KEGG" id="ace:Acel_1425"/>
<dbReference type="Pfam" id="PF01053">
    <property type="entry name" value="Cys_Met_Meta_PP"/>
    <property type="match status" value="1"/>
</dbReference>
<organism evidence="6 7">
    <name type="scientific">Acidothermus cellulolyticus (strain ATCC 43068 / DSM 8971 / 11B)</name>
    <dbReference type="NCBI Taxonomy" id="351607"/>
    <lineage>
        <taxon>Bacteria</taxon>
        <taxon>Bacillati</taxon>
        <taxon>Actinomycetota</taxon>
        <taxon>Actinomycetes</taxon>
        <taxon>Acidothermales</taxon>
        <taxon>Acidothermaceae</taxon>
        <taxon>Acidothermus</taxon>
    </lineage>
</organism>
<dbReference type="GO" id="GO:0030170">
    <property type="term" value="F:pyridoxal phosphate binding"/>
    <property type="evidence" value="ECO:0007669"/>
    <property type="project" value="InterPro"/>
</dbReference>
<dbReference type="eggNOG" id="COG0626">
    <property type="taxonomic scope" value="Bacteria"/>
</dbReference>
<evidence type="ECO:0000256" key="2">
    <source>
        <dbReference type="ARBA" id="ARBA00022898"/>
    </source>
</evidence>
<evidence type="ECO:0000313" key="6">
    <source>
        <dbReference type="EMBL" id="ABK53197.1"/>
    </source>
</evidence>
<dbReference type="Proteomes" id="UP000008221">
    <property type="component" value="Chromosome"/>
</dbReference>
<dbReference type="PANTHER" id="PTHR11808:SF85">
    <property type="entry name" value="CYSTATHIONINE GAMMA-LYASE-RELATED"/>
    <property type="match status" value="1"/>
</dbReference>
<protein>
    <submittedName>
        <fullName evidence="6">Cys/Met metabolism pyridoxal-phosphate-dependent enzyme</fullName>
    </submittedName>
</protein>
<dbReference type="InterPro" id="IPR015421">
    <property type="entry name" value="PyrdxlP-dep_Trfase_major"/>
</dbReference>
<evidence type="ECO:0000256" key="4">
    <source>
        <dbReference type="RuleBase" id="RU362118"/>
    </source>
</evidence>
<dbReference type="OrthoDB" id="9780685at2"/>
<dbReference type="Gene3D" id="3.40.640.10">
    <property type="entry name" value="Type I PLP-dependent aspartate aminotransferase-like (Major domain)"/>
    <property type="match status" value="1"/>
</dbReference>
<feature type="modified residue" description="N6-(pyridoxal phosphate)lysine" evidence="3">
    <location>
        <position position="225"/>
    </location>
</feature>
<name>A0LUT7_ACIC1</name>
<evidence type="ECO:0000256" key="3">
    <source>
        <dbReference type="PIRSR" id="PIRSR001434-2"/>
    </source>
</evidence>
<dbReference type="FunCoup" id="A0LUT7">
    <property type="interactions" value="277"/>
</dbReference>
<dbReference type="PIRSF" id="PIRSF001434">
    <property type="entry name" value="CGS"/>
    <property type="match status" value="1"/>
</dbReference>
<comment type="similarity">
    <text evidence="4">Belongs to the trans-sulfuration enzymes family.</text>
</comment>
<evidence type="ECO:0000256" key="5">
    <source>
        <dbReference type="SAM" id="MobiDB-lite"/>
    </source>
</evidence>